<feature type="transmembrane region" description="Helical" evidence="1">
    <location>
        <begin position="43"/>
        <end position="65"/>
    </location>
</feature>
<keyword evidence="1" id="KW-1133">Transmembrane helix</keyword>
<dbReference type="InterPro" id="IPR006938">
    <property type="entry name" value="DUF624"/>
</dbReference>
<dbReference type="EMBL" id="ABYI02000018">
    <property type="protein sequence ID" value="EEG75125.1"/>
    <property type="molecule type" value="Genomic_DNA"/>
</dbReference>
<reference evidence="2" key="1">
    <citation type="submission" date="2009-02" db="EMBL/GenBank/DDBJ databases">
        <authorList>
            <person name="Fulton L."/>
            <person name="Clifton S."/>
            <person name="Fulton B."/>
            <person name="Xu J."/>
            <person name="Minx P."/>
            <person name="Pepin K.H."/>
            <person name="Johnson M."/>
            <person name="Bhonagiri V."/>
            <person name="Nash W.E."/>
            <person name="Mardis E.R."/>
            <person name="Wilson R.K."/>
        </authorList>
    </citation>
    <scope>NUCLEOTIDE SEQUENCE [LARGE SCALE GENOMIC DNA]</scope>
    <source>
        <strain evidence="2">DSM 15053</strain>
    </source>
</reference>
<dbReference type="Pfam" id="PF04854">
    <property type="entry name" value="DUF624"/>
    <property type="match status" value="1"/>
</dbReference>
<keyword evidence="1" id="KW-0812">Transmembrane</keyword>
<accession>C0BZ47</accession>
<evidence type="ECO:0000313" key="3">
    <source>
        <dbReference type="Proteomes" id="UP000004893"/>
    </source>
</evidence>
<gene>
    <name evidence="2" type="ORF">CLOHYLEM_05086</name>
</gene>
<evidence type="ECO:0000313" key="2">
    <source>
        <dbReference type="EMBL" id="EEG75125.1"/>
    </source>
</evidence>
<dbReference type="Proteomes" id="UP000004893">
    <property type="component" value="Unassembled WGS sequence"/>
</dbReference>
<feature type="transmembrane region" description="Helical" evidence="1">
    <location>
        <begin position="168"/>
        <end position="186"/>
    </location>
</feature>
<name>C0BZ47_9FIRM</name>
<dbReference type="eggNOG" id="COG5578">
    <property type="taxonomic scope" value="Bacteria"/>
</dbReference>
<dbReference type="OrthoDB" id="9814991at2"/>
<dbReference type="HOGENOM" id="CLU_081578_2_1_9"/>
<protein>
    <recommendedName>
        <fullName evidence="4">DUF624 domain-containing protein</fullName>
    </recommendedName>
</protein>
<proteinExistence type="predicted"/>
<feature type="transmembrane region" description="Helical" evidence="1">
    <location>
        <begin position="93"/>
        <end position="114"/>
    </location>
</feature>
<dbReference type="RefSeq" id="WP_006442422.1">
    <property type="nucleotide sequence ID" value="NZ_CP036524.1"/>
</dbReference>
<organism evidence="2 3">
    <name type="scientific">[Clostridium] hylemonae DSM 15053</name>
    <dbReference type="NCBI Taxonomy" id="553973"/>
    <lineage>
        <taxon>Bacteria</taxon>
        <taxon>Bacillati</taxon>
        <taxon>Bacillota</taxon>
        <taxon>Clostridia</taxon>
        <taxon>Lachnospirales</taxon>
        <taxon>Lachnospiraceae</taxon>
    </lineage>
</organism>
<reference evidence="2" key="2">
    <citation type="submission" date="2013-06" db="EMBL/GenBank/DDBJ databases">
        <title>Draft genome sequence of Clostridium hylemonae (DSM 15053).</title>
        <authorList>
            <person name="Sudarsanam P."/>
            <person name="Ley R."/>
            <person name="Guruge J."/>
            <person name="Turnbaugh P.J."/>
            <person name="Mahowald M."/>
            <person name="Liep D."/>
            <person name="Gordon J."/>
        </authorList>
    </citation>
    <scope>NUCLEOTIDE SEQUENCE</scope>
    <source>
        <strain evidence="2">DSM 15053</strain>
    </source>
</reference>
<sequence>MKARTGAYSYCTFPGLQAEVLILGNNIIIRILTRIFDLMILNILWLVCSVGIITIGASTTALYSVMLKIVRNEEGYIVRDFFKAFRENFRQSTVIWMVLLAVGMLLLADTAILHRMQGGAGLIGTMVFYIIVFFYFMEIIFVFPLIAKFENTTGSMIKNAILIPASRLPYAVMVLVMTGACVLLTFLDHRTIIAGIGIWSVIGAALLSYVNCFLIMKIFEPYL</sequence>
<feature type="transmembrane region" description="Helical" evidence="1">
    <location>
        <begin position="126"/>
        <end position="147"/>
    </location>
</feature>
<feature type="transmembrane region" description="Helical" evidence="1">
    <location>
        <begin position="192"/>
        <end position="216"/>
    </location>
</feature>
<keyword evidence="3" id="KW-1185">Reference proteome</keyword>
<comment type="caution">
    <text evidence="2">The sequence shown here is derived from an EMBL/GenBank/DDBJ whole genome shotgun (WGS) entry which is preliminary data.</text>
</comment>
<evidence type="ECO:0000256" key="1">
    <source>
        <dbReference type="SAM" id="Phobius"/>
    </source>
</evidence>
<keyword evidence="1" id="KW-0472">Membrane</keyword>
<dbReference type="STRING" id="553973.CLOHYLEM_05086"/>
<dbReference type="AlphaFoldDB" id="C0BZ47"/>
<evidence type="ECO:0008006" key="4">
    <source>
        <dbReference type="Google" id="ProtNLM"/>
    </source>
</evidence>